<dbReference type="Pfam" id="PF00055">
    <property type="entry name" value="Laminin_N"/>
    <property type="match status" value="1"/>
</dbReference>
<evidence type="ECO:0000256" key="6">
    <source>
        <dbReference type="ARBA" id="ARBA00022869"/>
    </source>
</evidence>
<dbReference type="InterPro" id="IPR013320">
    <property type="entry name" value="ConA-like_dom_sf"/>
</dbReference>
<dbReference type="EMBL" id="VCAZ01000064">
    <property type="protein sequence ID" value="TSO15226.1"/>
    <property type="molecule type" value="Genomic_DNA"/>
</dbReference>
<dbReference type="OrthoDB" id="18487at2759"/>
<dbReference type="Gene3D" id="2.10.25.10">
    <property type="entry name" value="Laminin"/>
    <property type="match status" value="3"/>
</dbReference>
<feature type="domain" description="Laminin N-terminal" evidence="16">
    <location>
        <begin position="1"/>
        <end position="204"/>
    </location>
</feature>
<dbReference type="PROSITE" id="PS01248">
    <property type="entry name" value="EGF_LAM_1"/>
    <property type="match status" value="1"/>
</dbReference>
<evidence type="ECO:0000259" key="14">
    <source>
        <dbReference type="PROSITE" id="PS50027"/>
    </source>
</evidence>
<keyword evidence="9 10" id="KW-0424">Laminin EGF-like domain</keyword>
<feature type="coiled-coil region" evidence="11">
    <location>
        <begin position="812"/>
        <end position="874"/>
    </location>
</feature>
<gene>
    <name evidence="17" type="ORF">Baya_9872</name>
</gene>
<dbReference type="Pfam" id="PF24973">
    <property type="entry name" value="EGF_LMN_ATRN"/>
    <property type="match status" value="1"/>
</dbReference>
<evidence type="ECO:0000313" key="18">
    <source>
        <dbReference type="Proteomes" id="UP000319801"/>
    </source>
</evidence>
<evidence type="ECO:0000256" key="10">
    <source>
        <dbReference type="PROSITE-ProRule" id="PRU00460"/>
    </source>
</evidence>
<comment type="caution">
    <text evidence="10">Lacks conserved residue(s) required for the propagation of feature annotation.</text>
</comment>
<evidence type="ECO:0000259" key="16">
    <source>
        <dbReference type="PROSITE" id="PS51117"/>
    </source>
</evidence>
<dbReference type="InterPro" id="IPR001791">
    <property type="entry name" value="Laminin_G"/>
</dbReference>
<dbReference type="Gene3D" id="2.60.120.260">
    <property type="entry name" value="Galactose-binding domain-like"/>
    <property type="match status" value="2"/>
</dbReference>
<dbReference type="FunFam" id="2.10.25.10:FF:000069">
    <property type="entry name" value="Laminin subunit alpha 1"/>
    <property type="match status" value="1"/>
</dbReference>
<evidence type="ECO:0000256" key="12">
    <source>
        <dbReference type="SAM" id="MobiDB-lite"/>
    </source>
</evidence>
<organism evidence="17 18">
    <name type="scientific">Bagarius yarrelli</name>
    <name type="common">Goonch</name>
    <name type="synonym">Bagrus yarrelli</name>
    <dbReference type="NCBI Taxonomy" id="175774"/>
    <lineage>
        <taxon>Eukaryota</taxon>
        <taxon>Metazoa</taxon>
        <taxon>Chordata</taxon>
        <taxon>Craniata</taxon>
        <taxon>Vertebrata</taxon>
        <taxon>Euteleostomi</taxon>
        <taxon>Actinopterygii</taxon>
        <taxon>Neopterygii</taxon>
        <taxon>Teleostei</taxon>
        <taxon>Ostariophysi</taxon>
        <taxon>Siluriformes</taxon>
        <taxon>Sisoridae</taxon>
        <taxon>Sisorinae</taxon>
        <taxon>Bagarius</taxon>
    </lineage>
</organism>
<dbReference type="InterPro" id="IPR002049">
    <property type="entry name" value="LE_dom"/>
</dbReference>
<dbReference type="SMART" id="SM00281">
    <property type="entry name" value="LamB"/>
    <property type="match status" value="1"/>
</dbReference>
<comment type="caution">
    <text evidence="17">The sequence shown here is derived from an EMBL/GenBank/DDBJ whole genome shotgun (WGS) entry which is preliminary data.</text>
</comment>
<dbReference type="PROSITE" id="PS51115">
    <property type="entry name" value="LAMININ_IVA"/>
    <property type="match status" value="1"/>
</dbReference>
<dbReference type="PANTHER" id="PTHR15036:SF65">
    <property type="entry name" value="LAMININ SUBUNIT ALPHA-2"/>
    <property type="match status" value="1"/>
</dbReference>
<feature type="domain" description="Laminin IV type A" evidence="15">
    <location>
        <begin position="602"/>
        <end position="804"/>
    </location>
</feature>
<dbReference type="SMART" id="SM00180">
    <property type="entry name" value="EGF_Lam"/>
    <property type="match status" value="4"/>
</dbReference>
<dbReference type="CDD" id="cd00110">
    <property type="entry name" value="LamG"/>
    <property type="match status" value="2"/>
</dbReference>
<evidence type="ECO:0000256" key="8">
    <source>
        <dbReference type="ARBA" id="ARBA00023180"/>
    </source>
</evidence>
<dbReference type="PROSITE" id="PS50025">
    <property type="entry name" value="LAM_G_DOMAIN"/>
    <property type="match status" value="2"/>
</dbReference>
<dbReference type="Pfam" id="PF00052">
    <property type="entry name" value="Laminin_B"/>
    <property type="match status" value="1"/>
</dbReference>
<dbReference type="SUPFAM" id="SSF49899">
    <property type="entry name" value="Concanavalin A-like lectins/glucanases"/>
    <property type="match status" value="3"/>
</dbReference>
<dbReference type="Proteomes" id="UP000319801">
    <property type="component" value="Unassembled WGS sequence"/>
</dbReference>
<dbReference type="SMART" id="SM00282">
    <property type="entry name" value="LamG"/>
    <property type="match status" value="2"/>
</dbReference>
<keyword evidence="7 10" id="KW-1015">Disulfide bond</keyword>
<reference evidence="17 18" key="1">
    <citation type="journal article" date="2019" name="Genome Biol. Evol.">
        <title>Whole-Genome Sequencing of the Giant Devil Catfish, Bagarius yarrelli.</title>
        <authorList>
            <person name="Jiang W."/>
            <person name="Lv Y."/>
            <person name="Cheng L."/>
            <person name="Yang K."/>
            <person name="Chao B."/>
            <person name="Wang X."/>
            <person name="Li Y."/>
            <person name="Pan X."/>
            <person name="You X."/>
            <person name="Zhang Y."/>
            <person name="Yang J."/>
            <person name="Li J."/>
            <person name="Zhang X."/>
            <person name="Liu S."/>
            <person name="Sun C."/>
            <person name="Yang J."/>
            <person name="Shi Q."/>
        </authorList>
    </citation>
    <scope>NUCLEOTIDE SEQUENCE [LARGE SCALE GENOMIC DNA]</scope>
    <source>
        <strain evidence="17">JWS20170419001</strain>
        <tissue evidence="17">Muscle</tissue>
    </source>
</reference>
<evidence type="ECO:0000313" key="17">
    <source>
        <dbReference type="EMBL" id="TSO15226.1"/>
    </source>
</evidence>
<evidence type="ECO:0000259" key="15">
    <source>
        <dbReference type="PROSITE" id="PS51115"/>
    </source>
</evidence>
<feature type="disulfide bond" evidence="10">
    <location>
        <begin position="251"/>
        <end position="263"/>
    </location>
</feature>
<feature type="compositionally biased region" description="Acidic residues" evidence="12">
    <location>
        <begin position="1334"/>
        <end position="1345"/>
    </location>
</feature>
<dbReference type="InterPro" id="IPR000034">
    <property type="entry name" value="Laminin_IV"/>
</dbReference>
<dbReference type="FunFam" id="2.10.25.10:FF:000188">
    <property type="entry name" value="Laminin subunit gamma 2"/>
    <property type="match status" value="1"/>
</dbReference>
<keyword evidence="4" id="KW-0732">Signal</keyword>
<dbReference type="InterPro" id="IPR056863">
    <property type="entry name" value="LMN_ATRN_NET-like_EGF"/>
</dbReference>
<dbReference type="PROSITE" id="PS50027">
    <property type="entry name" value="EGF_LAM_2"/>
    <property type="match status" value="1"/>
</dbReference>
<dbReference type="InterPro" id="IPR008211">
    <property type="entry name" value="Laminin_N"/>
</dbReference>
<dbReference type="SUPFAM" id="SSF57196">
    <property type="entry name" value="EGF/Laminin"/>
    <property type="match status" value="3"/>
</dbReference>
<sequence>MAEISANATCGEKKAEMFCKLVEHVPGQPVFQIAYVIVKAANSPRPGNWILERSLDGETFTPWQYYAITDTECITRFNINPRTGPPAYRRDDEVICTSFYSKIHPLENGEYYYSIKDISVGGMCICYGHAKACPLNTLTKKLSCECEHNTCGESCDRCCPGYNQKPWMAGTFLTRHVCEKCNCHGQSEECYYNQTVADLRLSLNTHGEYEGGGVCLGCSDNTAGINCQSCVDGFYRPAKVSANDLRPCRPCSCDLSGSISSACVPDNTQASAGLSAGWCRCKQGYAGEKCDRCAFGYSGFPECQRCNCSMEGSINEDPCQLPCVCKITEMSGWYLTGAEGEGQVWAGPGITTPHHVTVNHVETEAQLTPPYYWNAPPSYLGNKRRSLEHRRIKRRSLEYPRVKRRSLEHPRVKRRSLEYQELRGRFRVSRVRGEFRERRRVLEHQKVKRRSLEHQKVKRRSLEHQKVKRRSLEHQKVKRRSLEEHQKVKGCVIEHQRVKRCDNGYFGSPGAVGGYCRPCDCSGNLDVSAPRSCDPINGACLRCRDGYAGPNCETCADVHGEKCKECSSGTEISSTVFLSAAVRIQRRTCETEAGVCALTLMPEQKVLPLVNKDSTKEITFGVTFQYPEIIANAEMIRQELAEPYYWKLPKQFRGSMITAYGGKLKYTVYYEARDETGHASYEPQVIIRGGANRDKVMVRHMVEPQIGQLTRHEIDMTEHEWKHPDNKPMTREDFMDVLFYIDYVFIRASHGNVMRQSRFRSGMGSCVRCECNGHSSSCDPDTGVCQATGLKGTLKDEAKGSVQKSQRLWNEAKNLENVVKDTAAKLQTTKQKAGSANDTAHQVLGRLKDMNQNLMGLNRNFSKLKDDINKANNLIQDPEKNMSVSSGGDCIRTYRPDIKKGRYNTIVLNVKTLAADNLLFYLGSGKFGPRAGIIPTWQSAKSPESFTVLDVDQNAYLFVGGMLGSVKKADAVKTITFSGCMGETYLDSKPIGLWNYRERNGDCKGCVFDGEGYAAVSRPVRWNPNSSTVTFKFRTFSTSAVMMYLATKDMKDFMSIELSEGRVKVSYDLGSGTGFALSQKRHNDGRWKSLTMTRSKKEGTVILLDMDTSEEEKLFVSSQGGATGLNLKEDERIYFGGLPTIGNYRPEVTVRRYAGCMKDIEVSRTPYNILNSPDYTGLTKGCSIENIHTVSFSRPGFMELSPMVLDVDSEINLSFSTKNENGIILYGRGGVTTLTRLAQSTQNIQNLNRFQNPGRKRRQTGEGTLEVLVFTGSRNPRRTIRKPDGGILHDGLEHSLRLRRHPGGPMDFSQPVAFENAEIGRCSDVAPPPPPPAPEEEEEEEEEETVTPPKLPMSNYRVGNDVTVELEFRTSSSTGVLLGISSQIMDGLGMELLNGRLLFHADNGVGRVTAVSQGAELCDGQWHSVTAHKLKHRLELIVDQQKSEAASLDSGSASADTNDPVYVGGYPEGTQQPCFTTEGHTAAMFYHRGDTAAMFYHRGDTAAMFYHRGDTAAMFYHRGDKAAMFYHRGDTAAMFYHRGDTAAMFYHRGDSSSHVLLPQRGHSSHVFYHRGGHSQQKHVFHRGDTAVAMFF</sequence>
<keyword evidence="5" id="KW-0677">Repeat</keyword>
<feature type="region of interest" description="Disordered" evidence="12">
    <location>
        <begin position="1321"/>
        <end position="1354"/>
    </location>
</feature>
<dbReference type="CDD" id="cd00055">
    <property type="entry name" value="EGF_Lam"/>
    <property type="match status" value="3"/>
</dbReference>
<evidence type="ECO:0000256" key="2">
    <source>
        <dbReference type="ARBA" id="ARBA00022525"/>
    </source>
</evidence>
<dbReference type="GO" id="GO:0005604">
    <property type="term" value="C:basement membrane"/>
    <property type="evidence" value="ECO:0007669"/>
    <property type="project" value="UniProtKB-SubCell"/>
</dbReference>
<keyword evidence="18" id="KW-1185">Reference proteome</keyword>
<protein>
    <submittedName>
        <fullName evidence="17">Laminin subunit alpha-2</fullName>
    </submittedName>
</protein>
<dbReference type="GO" id="GO:0005576">
    <property type="term" value="C:extracellular region"/>
    <property type="evidence" value="ECO:0007669"/>
    <property type="project" value="UniProtKB-ARBA"/>
</dbReference>
<evidence type="ECO:0000256" key="3">
    <source>
        <dbReference type="ARBA" id="ARBA00022530"/>
    </source>
</evidence>
<dbReference type="PROSITE" id="PS51117">
    <property type="entry name" value="LAMININ_NTER"/>
    <property type="match status" value="1"/>
</dbReference>
<evidence type="ECO:0000256" key="5">
    <source>
        <dbReference type="ARBA" id="ARBA00022737"/>
    </source>
</evidence>
<comment type="subcellular location">
    <subcellularLocation>
        <location evidence="1">Secreted</location>
        <location evidence="1">Extracellular space</location>
        <location evidence="1">Extracellular matrix</location>
        <location evidence="1">Basement membrane</location>
    </subcellularLocation>
</comment>
<feature type="region of interest" description="Disordered" evidence="12">
    <location>
        <begin position="448"/>
        <end position="479"/>
    </location>
</feature>
<dbReference type="Pfam" id="PF02210">
    <property type="entry name" value="Laminin_G_2"/>
    <property type="match status" value="1"/>
</dbReference>
<dbReference type="Gene3D" id="2.60.120.200">
    <property type="match status" value="5"/>
</dbReference>
<evidence type="ECO:0000256" key="9">
    <source>
        <dbReference type="ARBA" id="ARBA00023292"/>
    </source>
</evidence>
<dbReference type="Pfam" id="PF00053">
    <property type="entry name" value="EGF_laminin"/>
    <property type="match status" value="3"/>
</dbReference>
<dbReference type="SMART" id="SM00136">
    <property type="entry name" value="LamNT"/>
    <property type="match status" value="1"/>
</dbReference>
<feature type="domain" description="Laminin G" evidence="13">
    <location>
        <begin position="1335"/>
        <end position="1511"/>
    </location>
</feature>
<keyword evidence="11" id="KW-0175">Coiled coil</keyword>
<dbReference type="InterPro" id="IPR050372">
    <property type="entry name" value="Neurexin-related_CASP"/>
</dbReference>
<dbReference type="Pfam" id="PF00054">
    <property type="entry name" value="Laminin_G_1"/>
    <property type="match status" value="1"/>
</dbReference>
<evidence type="ECO:0000256" key="7">
    <source>
        <dbReference type="ARBA" id="ARBA00023157"/>
    </source>
</evidence>
<dbReference type="PANTHER" id="PTHR15036">
    <property type="entry name" value="PIKACHURIN-LIKE PROTEIN"/>
    <property type="match status" value="1"/>
</dbReference>
<feature type="disulfide bond" evidence="10">
    <location>
        <begin position="281"/>
        <end position="290"/>
    </location>
</feature>
<evidence type="ECO:0000256" key="1">
    <source>
        <dbReference type="ARBA" id="ARBA00004302"/>
    </source>
</evidence>
<evidence type="ECO:0000256" key="11">
    <source>
        <dbReference type="SAM" id="Coils"/>
    </source>
</evidence>
<evidence type="ECO:0000259" key="13">
    <source>
        <dbReference type="PROSITE" id="PS50025"/>
    </source>
</evidence>
<evidence type="ECO:0000256" key="4">
    <source>
        <dbReference type="ARBA" id="ARBA00022729"/>
    </source>
</evidence>
<feature type="domain" description="Laminin G" evidence="13">
    <location>
        <begin position="1003"/>
        <end position="1182"/>
    </location>
</feature>
<name>A0A556U8V9_BAGYA</name>
<keyword evidence="2" id="KW-0964">Secreted</keyword>
<keyword evidence="8" id="KW-0325">Glycoprotein</keyword>
<accession>A0A556U8V9</accession>
<keyword evidence="6" id="KW-0084">Basement membrane</keyword>
<keyword evidence="3" id="KW-0272">Extracellular matrix</keyword>
<feature type="domain" description="Laminin EGF-like" evidence="14">
    <location>
        <begin position="251"/>
        <end position="305"/>
    </location>
</feature>
<proteinExistence type="predicted"/>